<evidence type="ECO:0008006" key="3">
    <source>
        <dbReference type="Google" id="ProtNLM"/>
    </source>
</evidence>
<dbReference type="RefSeq" id="WP_114471964.1">
    <property type="nucleotide sequence ID" value="NZ_QPJK01000013.1"/>
</dbReference>
<comment type="caution">
    <text evidence="1">The sequence shown here is derived from an EMBL/GenBank/DDBJ whole genome shotgun (WGS) entry which is preliminary data.</text>
</comment>
<organism evidence="1 2">
    <name type="scientific">Pseudorhodoferax soli</name>
    <dbReference type="NCBI Taxonomy" id="545864"/>
    <lineage>
        <taxon>Bacteria</taxon>
        <taxon>Pseudomonadati</taxon>
        <taxon>Pseudomonadota</taxon>
        <taxon>Betaproteobacteria</taxon>
        <taxon>Burkholderiales</taxon>
        <taxon>Comamonadaceae</taxon>
    </lineage>
</organism>
<proteinExistence type="predicted"/>
<evidence type="ECO:0000313" key="1">
    <source>
        <dbReference type="EMBL" id="RCW65172.1"/>
    </source>
</evidence>
<name>A0A368XB31_9BURK</name>
<dbReference type="Proteomes" id="UP000252884">
    <property type="component" value="Unassembled WGS sequence"/>
</dbReference>
<protein>
    <recommendedName>
        <fullName evidence="3">TubC N-terminal docking domain-containing protein</fullName>
    </recommendedName>
</protein>
<keyword evidence="2" id="KW-1185">Reference proteome</keyword>
<gene>
    <name evidence="1" type="ORF">DES41_11396</name>
</gene>
<sequence length="110" mass="12061">MTPADICRQVFDAGMTIHADGHDLVLTPAERLKPAMRALLVENKPALLAYLREVEDMTAGLLAAAMRSSDHHGDSHAARDDWKRDIADTPPHLRSDLLAHLRQAHPGRGA</sequence>
<reference evidence="1 2" key="1">
    <citation type="submission" date="2018-07" db="EMBL/GenBank/DDBJ databases">
        <title>Genomic Encyclopedia of Type Strains, Phase IV (KMG-IV): sequencing the most valuable type-strain genomes for metagenomic binning, comparative biology and taxonomic classification.</title>
        <authorList>
            <person name="Goeker M."/>
        </authorList>
    </citation>
    <scope>NUCLEOTIDE SEQUENCE [LARGE SCALE GENOMIC DNA]</scope>
    <source>
        <strain evidence="1 2">DSM 21634</strain>
    </source>
</reference>
<evidence type="ECO:0000313" key="2">
    <source>
        <dbReference type="Proteomes" id="UP000252884"/>
    </source>
</evidence>
<accession>A0A368XB31</accession>
<dbReference type="EMBL" id="QPJK01000013">
    <property type="protein sequence ID" value="RCW65172.1"/>
    <property type="molecule type" value="Genomic_DNA"/>
</dbReference>
<dbReference type="OrthoDB" id="8909125at2"/>
<dbReference type="AlphaFoldDB" id="A0A368XB31"/>